<keyword evidence="4" id="KW-1185">Reference proteome</keyword>
<keyword evidence="2" id="KW-0963">Cytoplasm</keyword>
<evidence type="ECO:0000313" key="4">
    <source>
        <dbReference type="Proteomes" id="UP000683310"/>
    </source>
</evidence>
<accession>A0ABX8D0L9</accession>
<dbReference type="Proteomes" id="UP000683310">
    <property type="component" value="Chromosome"/>
</dbReference>
<gene>
    <name evidence="3" type="ORF">KHQ06_16775</name>
</gene>
<comment type="subcellular location">
    <subcellularLocation>
        <location evidence="1">Cytoplasm</location>
    </subcellularLocation>
</comment>
<organism evidence="3 4">
    <name type="scientific">Nocardia tengchongensis</name>
    <dbReference type="NCBI Taxonomy" id="2055889"/>
    <lineage>
        <taxon>Bacteria</taxon>
        <taxon>Bacillati</taxon>
        <taxon>Actinomycetota</taxon>
        <taxon>Actinomycetes</taxon>
        <taxon>Mycobacteriales</taxon>
        <taxon>Nocardiaceae</taxon>
        <taxon>Nocardia</taxon>
    </lineage>
</organism>
<name>A0ABX8D0L9_9NOCA</name>
<dbReference type="PANTHER" id="PTHR31250:SF27">
    <property type="entry name" value="IQ DOMAIN-CONTAINING PROTEIN IQM5"/>
    <property type="match status" value="1"/>
</dbReference>
<dbReference type="EMBL" id="CP074371">
    <property type="protein sequence ID" value="QVI24270.1"/>
    <property type="molecule type" value="Genomic_DNA"/>
</dbReference>
<dbReference type="PANTHER" id="PTHR31250">
    <property type="entry name" value="IQ DOMAIN-CONTAINING PROTEIN IQM3"/>
    <property type="match status" value="1"/>
</dbReference>
<reference evidence="3 4" key="1">
    <citation type="submission" date="2021-04" db="EMBL/GenBank/DDBJ databases">
        <title>Nocardia tengchongensis.</title>
        <authorList>
            <person name="Zhuang k."/>
            <person name="Ran Y."/>
            <person name="Li W."/>
        </authorList>
    </citation>
    <scope>NUCLEOTIDE SEQUENCE [LARGE SCALE GENOMIC DNA]</scope>
    <source>
        <strain evidence="3 4">CFH S0057</strain>
    </source>
</reference>
<proteinExistence type="predicted"/>
<evidence type="ECO:0000313" key="3">
    <source>
        <dbReference type="EMBL" id="QVI24270.1"/>
    </source>
</evidence>
<sequence length="346" mass="37278">MWPNGHQSELLAAQSAWSTAAANFHSMAGAVPQAIDLLTNQQSEEIPAAIEAARSRQSDLNDLGAISTEIATACGDYAHHLDEAHHQILEELKDLGLETAAVELGLAVLAPVTAGLSEYIGNSAWAARIAVKAARIASIIAGLATKAKESARLVGTLAERIQALTTKISQWVQAASARLAVFGRRTGSVPKLKTTPMNPHYKGESLPGNPIWPGQSVRYLTPEERQSFQLFIRDGKLYDAQGTLFDTTASTTHFNDGRAIFVMDENGALYASKYHQPGEFHHSSFLSGAPVAGAGEIEVTNGELRFLTDSSGHYRPAQKFSTQVIDQLRSEGLRIDPSQIDLRAPK</sequence>
<evidence type="ECO:0000256" key="1">
    <source>
        <dbReference type="ARBA" id="ARBA00004496"/>
    </source>
</evidence>
<evidence type="ECO:0000256" key="2">
    <source>
        <dbReference type="ARBA" id="ARBA00022490"/>
    </source>
</evidence>
<dbReference type="InterPro" id="IPR044159">
    <property type="entry name" value="IQM"/>
</dbReference>
<protein>
    <submittedName>
        <fullName evidence="3">Uncharacterized protein</fullName>
    </submittedName>
</protein>